<proteinExistence type="predicted"/>
<organism evidence="1 2">
    <name type="scientific">Solimonas terrae</name>
    <dbReference type="NCBI Taxonomy" id="1396819"/>
    <lineage>
        <taxon>Bacteria</taxon>
        <taxon>Pseudomonadati</taxon>
        <taxon>Pseudomonadota</taxon>
        <taxon>Gammaproteobacteria</taxon>
        <taxon>Nevskiales</taxon>
        <taxon>Nevskiaceae</taxon>
        <taxon>Solimonas</taxon>
    </lineage>
</organism>
<dbReference type="Proteomes" id="UP000472676">
    <property type="component" value="Unassembled WGS sequence"/>
</dbReference>
<dbReference type="Gene3D" id="2.60.120.620">
    <property type="entry name" value="q2cbj1_9rhob like domain"/>
    <property type="match status" value="1"/>
</dbReference>
<evidence type="ECO:0000313" key="1">
    <source>
        <dbReference type="EMBL" id="NGY06752.1"/>
    </source>
</evidence>
<dbReference type="EMBL" id="JAAMOW010000010">
    <property type="protein sequence ID" value="NGY06752.1"/>
    <property type="molecule type" value="Genomic_DNA"/>
</dbReference>
<keyword evidence="2" id="KW-1185">Reference proteome</keyword>
<name>A0A6M2BVT2_9GAMM</name>
<dbReference type="RefSeq" id="WP_166260950.1">
    <property type="nucleotide sequence ID" value="NZ_JAAMOW010000010.1"/>
</dbReference>
<dbReference type="AlphaFoldDB" id="A0A6M2BVT2"/>
<evidence type="ECO:0000313" key="2">
    <source>
        <dbReference type="Proteomes" id="UP000472676"/>
    </source>
</evidence>
<comment type="caution">
    <text evidence="1">The sequence shown here is derived from an EMBL/GenBank/DDBJ whole genome shotgun (WGS) entry which is preliminary data.</text>
</comment>
<dbReference type="Pfam" id="PF09859">
    <property type="entry name" value="Oxygenase-NA"/>
    <property type="match status" value="1"/>
</dbReference>
<reference evidence="1 2" key="1">
    <citation type="journal article" date="2014" name="Int. J. Syst. Evol. Microbiol.">
        <title>Solimonas terrae sp. nov., isolated from soil.</title>
        <authorList>
            <person name="Kim S.J."/>
            <person name="Moon J.Y."/>
            <person name="Weon H.Y."/>
            <person name="Ahn J.H."/>
            <person name="Chen W.M."/>
            <person name="Kwon S.W."/>
        </authorList>
    </citation>
    <scope>NUCLEOTIDE SEQUENCE [LARGE SCALE GENOMIC DNA]</scope>
    <source>
        <strain evidence="1 2">KIS83-12</strain>
    </source>
</reference>
<dbReference type="InterPro" id="IPR018655">
    <property type="entry name" value="DUF2086"/>
</dbReference>
<sequence length="238" mass="26295">MSGAGIAAGIAQLDWSALHAQLDARGHAVTPVLLDEAQRRRLIALHEQDDRFRSRVVMQRHGFGRGEYRYFDYPLPPIVQALRAGFYAQLVPLAMRWAAQLGVDRSYPADLEGFLAACRAAGQCKPTPLLLRYAAGDYNCLHRDLYGEQQFPLQIIVQLNAPGEDFSGGELVLVEQRPRAQSIARVVTLPAGAAAIIAVHHRPVAGTRGWYRAQLRHGVSEIRRGQRHTLGVILHDAA</sequence>
<protein>
    <submittedName>
        <fullName evidence="1">2OG-Fe(II) oxygenase</fullName>
    </submittedName>
</protein>
<gene>
    <name evidence="1" type="ORF">G7Y85_18410</name>
</gene>
<accession>A0A6M2BVT2</accession>